<dbReference type="PANTHER" id="PTHR33938">
    <property type="entry name" value="FERULOYL ESTERASE B-RELATED"/>
    <property type="match status" value="1"/>
</dbReference>
<dbReference type="InterPro" id="IPR029058">
    <property type="entry name" value="AB_hydrolase_fold"/>
</dbReference>
<dbReference type="Pfam" id="PF07519">
    <property type="entry name" value="Tannase"/>
    <property type="match status" value="1"/>
</dbReference>
<sequence length="577" mass="59335">MNALKIATATSLAALALAGCSNNSDNDHGPIIAPVPPVQAAPLPQLAPAVGATLGACAELATRITYPETVITGATSIPAGSLTIAGKPIGEHCLVTGQLARRTSPVDGQAYAIGFEMRLPANWNGRFFYQANGGVDGSVVTATGPVGGGGPLENALNLGFAVISSDAGHQAPTPFFGVDPQARLDYGYAAVGKLTPMAKNIIQAAYGKGPDRSYIGGCSNGGRHAMVAAARYADQYDGFLVGNPGYRLPLAAIANIAGGKTYAALASTPGDLTTGFTQAERALVSNAVLGKCDALDGSADGLVQDTAACQKAFDLNRDVPTCSGTRDGTCLSAAQKTAIGGLFAGAKTESGATIYTSFPWDAGLATAGWASWKFASPIDRDSGAAAFIWSVPPADRATFNGRDFVLNANLDSLLARINATSSTYPENALSFMTPPNPGNLSTLKNRGAKMMVYHGTSDPIFSSNDTTVWYEQLRAANGSDASNFARFFPVPGMNHCSGGPAADQFDMLTPLVNWVEKGQAPDSVTASVRGAGNAGGVNADVPATWAANRTRPLCAYPKVARYKGTGSIEDAANFSCQ</sequence>
<keyword evidence="6" id="KW-0106">Calcium</keyword>
<feature type="chain" id="PRO_5033058470" evidence="8">
    <location>
        <begin position="19"/>
        <end position="577"/>
    </location>
</feature>
<dbReference type="RefSeq" id="WP_193685212.1">
    <property type="nucleotide sequence ID" value="NZ_CP062941.1"/>
</dbReference>
<keyword evidence="7" id="KW-1015">Disulfide bond</keyword>
<dbReference type="AlphaFoldDB" id="A0A7L9U2D1"/>
<proteinExistence type="inferred from homology"/>
<dbReference type="GO" id="GO:0052689">
    <property type="term" value="F:carboxylic ester hydrolase activity"/>
    <property type="evidence" value="ECO:0007669"/>
    <property type="project" value="UniProtKB-KW"/>
</dbReference>
<keyword evidence="3" id="KW-0479">Metal-binding</keyword>
<evidence type="ECO:0000313" key="9">
    <source>
        <dbReference type="EMBL" id="QOL48166.1"/>
    </source>
</evidence>
<evidence type="ECO:0000256" key="1">
    <source>
        <dbReference type="ARBA" id="ARBA00006249"/>
    </source>
</evidence>
<evidence type="ECO:0000256" key="5">
    <source>
        <dbReference type="ARBA" id="ARBA00022801"/>
    </source>
</evidence>
<gene>
    <name evidence="9" type="ORF">LPB04_14305</name>
</gene>
<evidence type="ECO:0000256" key="7">
    <source>
        <dbReference type="ARBA" id="ARBA00023157"/>
    </source>
</evidence>
<dbReference type="InterPro" id="IPR011118">
    <property type="entry name" value="Tannase/feruloyl_esterase"/>
</dbReference>
<accession>A0A7L9U2D1</accession>
<dbReference type="EMBL" id="CP062941">
    <property type="protein sequence ID" value="QOL48166.1"/>
    <property type="molecule type" value="Genomic_DNA"/>
</dbReference>
<dbReference type="PROSITE" id="PS51257">
    <property type="entry name" value="PROKAR_LIPOPROTEIN"/>
    <property type="match status" value="1"/>
</dbReference>
<keyword evidence="4 8" id="KW-0732">Signal</keyword>
<evidence type="ECO:0000256" key="6">
    <source>
        <dbReference type="ARBA" id="ARBA00022837"/>
    </source>
</evidence>
<dbReference type="Gene3D" id="3.40.50.1820">
    <property type="entry name" value="alpha/beta hydrolase"/>
    <property type="match status" value="1"/>
</dbReference>
<dbReference type="GO" id="GO:0046872">
    <property type="term" value="F:metal ion binding"/>
    <property type="evidence" value="ECO:0007669"/>
    <property type="project" value="UniProtKB-KW"/>
</dbReference>
<dbReference type="Proteomes" id="UP000593875">
    <property type="component" value="Chromosome"/>
</dbReference>
<evidence type="ECO:0000256" key="3">
    <source>
        <dbReference type="ARBA" id="ARBA00022723"/>
    </source>
</evidence>
<organism evidence="9 10">
    <name type="scientific">Massilia litorea</name>
    <dbReference type="NCBI Taxonomy" id="2769491"/>
    <lineage>
        <taxon>Bacteria</taxon>
        <taxon>Pseudomonadati</taxon>
        <taxon>Pseudomonadota</taxon>
        <taxon>Betaproteobacteria</taxon>
        <taxon>Burkholderiales</taxon>
        <taxon>Oxalobacteraceae</taxon>
        <taxon>Telluria group</taxon>
        <taxon>Massilia</taxon>
    </lineage>
</organism>
<reference evidence="9 10" key="1">
    <citation type="submission" date="2020-10" db="EMBL/GenBank/DDBJ databases">
        <title>Genome sequencing of Massilia sp. LPB0304.</title>
        <authorList>
            <person name="Kim J."/>
        </authorList>
    </citation>
    <scope>NUCLEOTIDE SEQUENCE [LARGE SCALE GENOMIC DNA]</scope>
    <source>
        <strain evidence="9 10">LPB0304</strain>
    </source>
</reference>
<evidence type="ECO:0000256" key="8">
    <source>
        <dbReference type="SAM" id="SignalP"/>
    </source>
</evidence>
<keyword evidence="2" id="KW-0719">Serine esterase</keyword>
<feature type="signal peptide" evidence="8">
    <location>
        <begin position="1"/>
        <end position="18"/>
    </location>
</feature>
<dbReference type="PANTHER" id="PTHR33938:SF15">
    <property type="entry name" value="FERULOYL ESTERASE B-RELATED"/>
    <property type="match status" value="1"/>
</dbReference>
<evidence type="ECO:0000256" key="2">
    <source>
        <dbReference type="ARBA" id="ARBA00022487"/>
    </source>
</evidence>
<protein>
    <submittedName>
        <fullName evidence="9">Tannase/feruloyl esterase family alpha/beta hydrolase</fullName>
    </submittedName>
</protein>
<evidence type="ECO:0000256" key="4">
    <source>
        <dbReference type="ARBA" id="ARBA00022729"/>
    </source>
</evidence>
<comment type="similarity">
    <text evidence="1">Belongs to the tannase family.</text>
</comment>
<keyword evidence="10" id="KW-1185">Reference proteome</keyword>
<dbReference type="KEGG" id="mlir:LPB04_14305"/>
<keyword evidence="5 9" id="KW-0378">Hydrolase</keyword>
<dbReference type="SUPFAM" id="SSF53474">
    <property type="entry name" value="alpha/beta-Hydrolases"/>
    <property type="match status" value="1"/>
</dbReference>
<evidence type="ECO:0000313" key="10">
    <source>
        <dbReference type="Proteomes" id="UP000593875"/>
    </source>
</evidence>
<name>A0A7L9U2D1_9BURK</name>